<dbReference type="Pfam" id="PF12706">
    <property type="entry name" value="Lactamase_B_2"/>
    <property type="match status" value="1"/>
</dbReference>
<dbReference type="PANTHER" id="PTHR15032">
    <property type="entry name" value="N-ACYL-PHOSPHATIDYLETHANOLAMINE-HYDROLYZING PHOSPHOLIPASE D"/>
    <property type="match status" value="1"/>
</dbReference>
<dbReference type="Gene3D" id="3.60.15.10">
    <property type="entry name" value="Ribonuclease Z/Hydroxyacylglutathione hydrolase-like"/>
    <property type="match status" value="1"/>
</dbReference>
<dbReference type="RefSeq" id="WP_169531882.1">
    <property type="nucleotide sequence ID" value="NZ_JABBGH010000002.1"/>
</dbReference>
<evidence type="ECO:0000259" key="1">
    <source>
        <dbReference type="Pfam" id="PF12706"/>
    </source>
</evidence>
<proteinExistence type="predicted"/>
<dbReference type="InterPro" id="IPR036866">
    <property type="entry name" value="RibonucZ/Hydroxyglut_hydro"/>
</dbReference>
<feature type="domain" description="Metallo-beta-lactamase" evidence="1">
    <location>
        <begin position="83"/>
        <end position="281"/>
    </location>
</feature>
<accession>A0A7Y0AF63</accession>
<gene>
    <name evidence="2" type="ORF">HHL22_13490</name>
</gene>
<protein>
    <submittedName>
        <fullName evidence="2">MBL fold metallo-hydrolase</fullName>
    </submittedName>
</protein>
<dbReference type="GO" id="GO:0005737">
    <property type="term" value="C:cytoplasm"/>
    <property type="evidence" value="ECO:0007669"/>
    <property type="project" value="TreeGrafter"/>
</dbReference>
<keyword evidence="3" id="KW-1185">Reference proteome</keyword>
<dbReference type="EMBL" id="JABBGH010000002">
    <property type="protein sequence ID" value="NML66220.1"/>
    <property type="molecule type" value="Genomic_DNA"/>
</dbReference>
<evidence type="ECO:0000313" key="2">
    <source>
        <dbReference type="EMBL" id="NML66220.1"/>
    </source>
</evidence>
<reference evidence="2 3" key="1">
    <citation type="submission" date="2020-04" db="EMBL/GenBank/DDBJ databases">
        <title>Hymenobacter polaris sp. nov., isolated from Arctic soil.</title>
        <authorList>
            <person name="Dahal R.H."/>
        </authorList>
    </citation>
    <scope>NUCLEOTIDE SEQUENCE [LARGE SCALE GENOMIC DNA]</scope>
    <source>
        <strain evidence="2 3">RP-2-7</strain>
    </source>
</reference>
<dbReference type="PANTHER" id="PTHR15032:SF4">
    <property type="entry name" value="N-ACYL-PHOSPHATIDYLETHANOLAMINE-HYDROLYZING PHOSPHOLIPASE D"/>
    <property type="match status" value="1"/>
</dbReference>
<dbReference type="Proteomes" id="UP000559626">
    <property type="component" value="Unassembled WGS sequence"/>
</dbReference>
<organism evidence="2 3">
    <name type="scientific">Hymenobacter polaris</name>
    <dbReference type="NCBI Taxonomy" id="2682546"/>
    <lineage>
        <taxon>Bacteria</taxon>
        <taxon>Pseudomonadati</taxon>
        <taxon>Bacteroidota</taxon>
        <taxon>Cytophagia</taxon>
        <taxon>Cytophagales</taxon>
        <taxon>Hymenobacteraceae</taxon>
        <taxon>Hymenobacter</taxon>
    </lineage>
</organism>
<dbReference type="SUPFAM" id="SSF56281">
    <property type="entry name" value="Metallo-hydrolase/oxidoreductase"/>
    <property type="match status" value="1"/>
</dbReference>
<comment type="caution">
    <text evidence="2">The sequence shown here is derived from an EMBL/GenBank/DDBJ whole genome shotgun (WGS) entry which is preliminary data.</text>
</comment>
<dbReference type="GO" id="GO:0016787">
    <property type="term" value="F:hydrolase activity"/>
    <property type="evidence" value="ECO:0007669"/>
    <property type="project" value="UniProtKB-KW"/>
</dbReference>
<keyword evidence="2" id="KW-0378">Hydrolase</keyword>
<sequence length="339" mass="37039">MTLLQPGRAGRRYLNVLPTTTQPPSGYAQLLRRFLFEKNDRQPRQTLGPFRADAAALAQPVPADALRATWLGHSTVLLELDGRRFLTDPVWAQRAAPVQWLGPRRFFAPPLALAAVPPLDGVILSHDHYDHLDPAAVRYLAGRGTPFFCPLGVGRHLRRWGVPAAQITERGWWESVALGPDFELTATPARHFSGRGLLDRDRTLWASWVLRGPRHRVFFGGDSGPFDEAFQQIGAQFGPFDLAMLEIGAADAEWAGIHLGPDNALAAHQLLGGGPLLPLHWGTFNLALHAWRQPVQRLLAAAGPAVSLLLPAPGQRVDVAAGPLNSHWWEPAAASQVLA</sequence>
<dbReference type="AlphaFoldDB" id="A0A7Y0AF63"/>
<dbReference type="InterPro" id="IPR001279">
    <property type="entry name" value="Metallo-B-lactamas"/>
</dbReference>
<evidence type="ECO:0000313" key="3">
    <source>
        <dbReference type="Proteomes" id="UP000559626"/>
    </source>
</evidence>
<name>A0A7Y0AF63_9BACT</name>